<dbReference type="GeneID" id="36550240"/>
<evidence type="ECO:0000313" key="1">
    <source>
        <dbReference type="EMBL" id="PLB50902.1"/>
    </source>
</evidence>
<dbReference type="RefSeq" id="XP_024706204.1">
    <property type="nucleotide sequence ID" value="XM_024842543.1"/>
</dbReference>
<evidence type="ECO:0000313" key="2">
    <source>
        <dbReference type="Proteomes" id="UP000234275"/>
    </source>
</evidence>
<organism evidence="1 2">
    <name type="scientific">Aspergillus steynii IBT 23096</name>
    <dbReference type="NCBI Taxonomy" id="1392250"/>
    <lineage>
        <taxon>Eukaryota</taxon>
        <taxon>Fungi</taxon>
        <taxon>Dikarya</taxon>
        <taxon>Ascomycota</taxon>
        <taxon>Pezizomycotina</taxon>
        <taxon>Eurotiomycetes</taxon>
        <taxon>Eurotiomycetidae</taxon>
        <taxon>Eurotiales</taxon>
        <taxon>Aspergillaceae</taxon>
        <taxon>Aspergillus</taxon>
        <taxon>Aspergillus subgen. Circumdati</taxon>
    </lineage>
</organism>
<accession>A0A2I2GDF4</accession>
<dbReference type="EMBL" id="MSFO01000003">
    <property type="protein sequence ID" value="PLB50902.1"/>
    <property type="molecule type" value="Genomic_DNA"/>
</dbReference>
<proteinExistence type="predicted"/>
<sequence>MYFMQKYAVDVIYHIVVLSRAYAVRPATVPSHLESSVAKTIQEVAESDEIVSDVRRRLSFAASLFLFVRDGECAGLNFIIRTRVKRPAPCPECHSASLTGSRPPLEAQTRYYSLHGRCPLTIATLNLRVSRFKSDRAFNTDLGTQSRCWTRGIGNPRGEKTSRYPNKLLARNRGKVVSYEIPRMKPQTGPTTYPVTQKS</sequence>
<comment type="caution">
    <text evidence="1">The sequence shown here is derived from an EMBL/GenBank/DDBJ whole genome shotgun (WGS) entry which is preliminary data.</text>
</comment>
<dbReference type="AlphaFoldDB" id="A0A2I2GDF4"/>
<gene>
    <name evidence="1" type="ORF">P170DRAFT_155509</name>
</gene>
<reference evidence="1 2" key="1">
    <citation type="submission" date="2016-12" db="EMBL/GenBank/DDBJ databases">
        <title>The genomes of Aspergillus section Nigri reveals drivers in fungal speciation.</title>
        <authorList>
            <consortium name="DOE Joint Genome Institute"/>
            <person name="Vesth T.C."/>
            <person name="Nybo J."/>
            <person name="Theobald S."/>
            <person name="Brandl J."/>
            <person name="Frisvad J.C."/>
            <person name="Nielsen K.F."/>
            <person name="Lyhne E.K."/>
            <person name="Kogle M.E."/>
            <person name="Kuo A."/>
            <person name="Riley R."/>
            <person name="Clum A."/>
            <person name="Nolan M."/>
            <person name="Lipzen A."/>
            <person name="Salamov A."/>
            <person name="Henrissat B."/>
            <person name="Wiebenga A."/>
            <person name="De Vries R.P."/>
            <person name="Grigoriev I.V."/>
            <person name="Mortensen U.H."/>
            <person name="Andersen M.R."/>
            <person name="Baker S.E."/>
        </authorList>
    </citation>
    <scope>NUCLEOTIDE SEQUENCE [LARGE SCALE GENOMIC DNA]</scope>
    <source>
        <strain evidence="1 2">IBT 23096</strain>
    </source>
</reference>
<keyword evidence="2" id="KW-1185">Reference proteome</keyword>
<dbReference type="VEuPathDB" id="FungiDB:P170DRAFT_155509"/>
<protein>
    <submittedName>
        <fullName evidence="1">Uncharacterized protein</fullName>
    </submittedName>
</protein>
<dbReference type="Proteomes" id="UP000234275">
    <property type="component" value="Unassembled WGS sequence"/>
</dbReference>
<name>A0A2I2GDF4_9EURO</name>